<dbReference type="InterPro" id="IPR002637">
    <property type="entry name" value="RdgB/HAM1"/>
</dbReference>
<dbReference type="GO" id="GO:0036222">
    <property type="term" value="F:XTP diphosphatase activity"/>
    <property type="evidence" value="ECO:0007669"/>
    <property type="project" value="UniProtKB-UniRule"/>
</dbReference>
<evidence type="ECO:0000256" key="12">
    <source>
        <dbReference type="SAM" id="MobiDB-lite"/>
    </source>
</evidence>
<evidence type="ECO:0000256" key="10">
    <source>
        <dbReference type="HAMAP-Rule" id="MF_01405"/>
    </source>
</evidence>
<evidence type="ECO:0000256" key="11">
    <source>
        <dbReference type="RuleBase" id="RU003781"/>
    </source>
</evidence>
<keyword evidence="6 10" id="KW-0460">Magnesium</keyword>
<evidence type="ECO:0000256" key="5">
    <source>
        <dbReference type="ARBA" id="ARBA00022801"/>
    </source>
</evidence>
<dbReference type="GO" id="GO:0017111">
    <property type="term" value="F:ribonucleoside triphosphate phosphatase activity"/>
    <property type="evidence" value="ECO:0007669"/>
    <property type="project" value="InterPro"/>
</dbReference>
<feature type="binding site" evidence="10">
    <location>
        <position position="241"/>
    </location>
    <ligand>
        <name>substrate</name>
    </ligand>
</feature>
<dbReference type="GO" id="GO:0000166">
    <property type="term" value="F:nucleotide binding"/>
    <property type="evidence" value="ECO:0007669"/>
    <property type="project" value="UniProtKB-KW"/>
</dbReference>
<dbReference type="Proteomes" id="UP000199013">
    <property type="component" value="Unassembled WGS sequence"/>
</dbReference>
<accession>A0A1C3NWK0</accession>
<comment type="function">
    <text evidence="10">Pyrophosphatase that catalyzes the hydrolysis of nucleoside triphosphates to their monophosphate derivatives, with a high preference for the non-canonical purine nucleotides XTP (xanthosine triphosphate), dITP (deoxyinosine triphosphate) and ITP. Seems to function as a house-cleaning enzyme that removes non-canonical purine nucleotides from the nucleotide pool, thus preventing their incorporation into DNA/RNA and avoiding chromosomal lesions.</text>
</comment>
<comment type="catalytic activity">
    <reaction evidence="10">
        <text>ITP + H2O = IMP + diphosphate + H(+)</text>
        <dbReference type="Rhea" id="RHEA:29399"/>
        <dbReference type="ChEBI" id="CHEBI:15377"/>
        <dbReference type="ChEBI" id="CHEBI:15378"/>
        <dbReference type="ChEBI" id="CHEBI:33019"/>
        <dbReference type="ChEBI" id="CHEBI:58053"/>
        <dbReference type="ChEBI" id="CHEBI:61402"/>
        <dbReference type="EC" id="3.6.1.66"/>
    </reaction>
</comment>
<sequence>MTRPPDEWAVVSGSTHREPAGSGPGEGELGERGPGESRLGESYLGEGGPGEGRPVESRDAPRRVVLASRNDAKLVELRRILAVAGLAVELVALPDGPDVPETGATFAENALIKARDAARVTGLPAVADDSGLAVDALGGMPGVLSARWSGLLPGAGRAERDAANNALVLAQLADVPEERRGAAFVCAAAVVTPDGAEQVVHGQMCGRLVRVPRGDGGFGYDPLFLPDGQNRTSAELSPAEKDAISHRGRAFGQLAGVLRELLAI</sequence>
<feature type="region of interest" description="Disordered" evidence="12">
    <location>
        <begin position="1"/>
        <end position="59"/>
    </location>
</feature>
<dbReference type="SUPFAM" id="SSF52972">
    <property type="entry name" value="ITPase-like"/>
    <property type="match status" value="1"/>
</dbReference>
<dbReference type="PANTHER" id="PTHR11067:SF9">
    <property type="entry name" value="INOSINE TRIPHOSPHATE PYROPHOSPHATASE"/>
    <property type="match status" value="1"/>
</dbReference>
<evidence type="ECO:0000313" key="13">
    <source>
        <dbReference type="EMBL" id="SBW20984.1"/>
    </source>
</evidence>
<proteinExistence type="inferred from homology"/>
<dbReference type="NCBIfam" id="TIGR00042">
    <property type="entry name" value="RdgB/HAM1 family non-canonical purine NTP pyrophosphatase"/>
    <property type="match status" value="1"/>
</dbReference>
<dbReference type="Gene3D" id="3.90.950.10">
    <property type="match status" value="1"/>
</dbReference>
<evidence type="ECO:0000313" key="14">
    <source>
        <dbReference type="Proteomes" id="UP000199013"/>
    </source>
</evidence>
<keyword evidence="4 10" id="KW-0547">Nucleotide-binding</keyword>
<dbReference type="GO" id="GO:0035870">
    <property type="term" value="F:dITP diphosphatase activity"/>
    <property type="evidence" value="ECO:0007669"/>
    <property type="project" value="UniProtKB-UniRule"/>
</dbReference>
<feature type="binding site" evidence="10">
    <location>
        <position position="130"/>
    </location>
    <ligand>
        <name>substrate</name>
    </ligand>
</feature>
<feature type="binding site" evidence="10">
    <location>
        <begin position="68"/>
        <end position="73"/>
    </location>
    <ligand>
        <name>substrate</name>
    </ligand>
</feature>
<evidence type="ECO:0000256" key="6">
    <source>
        <dbReference type="ARBA" id="ARBA00022842"/>
    </source>
</evidence>
<dbReference type="AlphaFoldDB" id="A0A1C3NWK0"/>
<dbReference type="FunFam" id="3.90.950.10:FF:000001">
    <property type="entry name" value="dITP/XTP pyrophosphatase"/>
    <property type="match status" value="1"/>
</dbReference>
<keyword evidence="5 10" id="KW-0378">Hydrolase</keyword>
<evidence type="ECO:0000256" key="7">
    <source>
        <dbReference type="ARBA" id="ARBA00023080"/>
    </source>
</evidence>
<dbReference type="CDD" id="cd00515">
    <property type="entry name" value="HAM1"/>
    <property type="match status" value="1"/>
</dbReference>
<comment type="subunit">
    <text evidence="2 10">Homodimer.</text>
</comment>
<evidence type="ECO:0000256" key="9">
    <source>
        <dbReference type="ARBA" id="ARBA00052017"/>
    </source>
</evidence>
<keyword evidence="14" id="KW-1185">Reference proteome</keyword>
<dbReference type="GO" id="GO:0036220">
    <property type="term" value="F:ITP diphosphatase activity"/>
    <property type="evidence" value="ECO:0007669"/>
    <property type="project" value="UniProtKB-UniRule"/>
</dbReference>
<dbReference type="GO" id="GO:0046872">
    <property type="term" value="F:metal ion binding"/>
    <property type="evidence" value="ECO:0007669"/>
    <property type="project" value="UniProtKB-KW"/>
</dbReference>
<protein>
    <recommendedName>
        <fullName evidence="10">dITP/XTP pyrophosphatase</fullName>
        <ecNumber evidence="10">3.6.1.66</ecNumber>
    </recommendedName>
    <alternativeName>
        <fullName evidence="10">Non-canonical purine NTP pyrophosphatase</fullName>
    </alternativeName>
    <alternativeName>
        <fullName evidence="10">Non-standard purine NTP pyrophosphatase</fullName>
    </alternativeName>
    <alternativeName>
        <fullName evidence="10">Nucleoside-triphosphate diphosphatase</fullName>
    </alternativeName>
    <alternativeName>
        <fullName evidence="10">Nucleoside-triphosphate pyrophosphatase</fullName>
        <shortName evidence="10">NTPase</shortName>
    </alternativeName>
</protein>
<dbReference type="EC" id="3.6.1.66" evidence="10"/>
<comment type="caution">
    <text evidence="10">Lacks conserved residue(s) required for the propagation of feature annotation.</text>
</comment>
<feature type="binding site" evidence="10">
    <location>
        <position position="129"/>
    </location>
    <ligand>
        <name>Mg(2+)</name>
        <dbReference type="ChEBI" id="CHEBI:18420"/>
    </ligand>
</feature>
<evidence type="ECO:0000256" key="2">
    <source>
        <dbReference type="ARBA" id="ARBA00011738"/>
    </source>
</evidence>
<feature type="compositionally biased region" description="Basic and acidic residues" evidence="12">
    <location>
        <begin position="29"/>
        <end position="39"/>
    </location>
</feature>
<evidence type="ECO:0000256" key="3">
    <source>
        <dbReference type="ARBA" id="ARBA00022723"/>
    </source>
</evidence>
<name>A0A1C3NWK0_9ACTN</name>
<reference evidence="14" key="1">
    <citation type="submission" date="2016-02" db="EMBL/GenBank/DDBJ databases">
        <authorList>
            <person name="Wibberg D."/>
        </authorList>
    </citation>
    <scope>NUCLEOTIDE SEQUENCE [LARGE SCALE GENOMIC DNA]</scope>
</reference>
<dbReference type="EMBL" id="FLUV01000785">
    <property type="protein sequence ID" value="SBW20984.1"/>
    <property type="molecule type" value="Genomic_DNA"/>
</dbReference>
<dbReference type="Pfam" id="PF01725">
    <property type="entry name" value="Ham1p_like"/>
    <property type="match status" value="1"/>
</dbReference>
<evidence type="ECO:0000256" key="8">
    <source>
        <dbReference type="ARBA" id="ARBA00051875"/>
    </source>
</evidence>
<keyword evidence="3 10" id="KW-0479">Metal-binding</keyword>
<dbReference type="InterPro" id="IPR029001">
    <property type="entry name" value="ITPase-like_fam"/>
</dbReference>
<dbReference type="HAMAP" id="MF_01405">
    <property type="entry name" value="Non_canon_purine_NTPase"/>
    <property type="match status" value="1"/>
</dbReference>
<dbReference type="PANTHER" id="PTHR11067">
    <property type="entry name" value="INOSINE TRIPHOSPHATE PYROPHOSPHATASE/HAM1 PROTEIN"/>
    <property type="match status" value="1"/>
</dbReference>
<dbReference type="GO" id="GO:0009146">
    <property type="term" value="P:purine nucleoside triphosphate catabolic process"/>
    <property type="evidence" value="ECO:0007669"/>
    <property type="project" value="UniProtKB-UniRule"/>
</dbReference>
<comment type="cofactor">
    <cofactor evidence="10">
        <name>Mg(2+)</name>
        <dbReference type="ChEBI" id="CHEBI:18420"/>
    </cofactor>
    <text evidence="10">Binds 1 Mg(2+) ion per subunit.</text>
</comment>
<feature type="active site" description="Proton acceptor" evidence="10">
    <location>
        <position position="129"/>
    </location>
</feature>
<dbReference type="GO" id="GO:0009117">
    <property type="term" value="P:nucleotide metabolic process"/>
    <property type="evidence" value="ECO:0007669"/>
    <property type="project" value="UniProtKB-KW"/>
</dbReference>
<dbReference type="GO" id="GO:0005829">
    <property type="term" value="C:cytosol"/>
    <property type="evidence" value="ECO:0007669"/>
    <property type="project" value="TreeGrafter"/>
</dbReference>
<comment type="catalytic activity">
    <reaction evidence="8 10">
        <text>dITP + H2O = dIMP + diphosphate + H(+)</text>
        <dbReference type="Rhea" id="RHEA:28342"/>
        <dbReference type="ChEBI" id="CHEBI:15377"/>
        <dbReference type="ChEBI" id="CHEBI:15378"/>
        <dbReference type="ChEBI" id="CHEBI:33019"/>
        <dbReference type="ChEBI" id="CHEBI:61194"/>
        <dbReference type="ChEBI" id="CHEBI:61382"/>
        <dbReference type="EC" id="3.6.1.66"/>
    </reaction>
</comment>
<dbReference type="InterPro" id="IPR020922">
    <property type="entry name" value="dITP/XTP_pyrophosphatase"/>
</dbReference>
<evidence type="ECO:0000256" key="1">
    <source>
        <dbReference type="ARBA" id="ARBA00008023"/>
    </source>
</evidence>
<comment type="catalytic activity">
    <reaction evidence="9 10">
        <text>XTP + H2O = XMP + diphosphate + H(+)</text>
        <dbReference type="Rhea" id="RHEA:28610"/>
        <dbReference type="ChEBI" id="CHEBI:15377"/>
        <dbReference type="ChEBI" id="CHEBI:15378"/>
        <dbReference type="ChEBI" id="CHEBI:33019"/>
        <dbReference type="ChEBI" id="CHEBI:57464"/>
        <dbReference type="ChEBI" id="CHEBI:61314"/>
        <dbReference type="EC" id="3.6.1.66"/>
    </reaction>
</comment>
<keyword evidence="7 10" id="KW-0546">Nucleotide metabolism</keyword>
<feature type="binding site" evidence="10">
    <location>
        <begin position="246"/>
        <end position="247"/>
    </location>
    <ligand>
        <name>substrate</name>
    </ligand>
</feature>
<organism evidence="13 14">
    <name type="scientific">Candidatus Protofrankia californiensis</name>
    <dbReference type="NCBI Taxonomy" id="1839754"/>
    <lineage>
        <taxon>Bacteria</taxon>
        <taxon>Bacillati</taxon>
        <taxon>Actinomycetota</taxon>
        <taxon>Actinomycetes</taxon>
        <taxon>Frankiales</taxon>
        <taxon>Frankiaceae</taxon>
        <taxon>Protofrankia</taxon>
    </lineage>
</organism>
<feature type="binding site" evidence="10">
    <location>
        <begin position="218"/>
        <end position="221"/>
    </location>
    <ligand>
        <name>substrate</name>
    </ligand>
</feature>
<gene>
    <name evidence="13" type="ORF">FDG2_1859</name>
</gene>
<comment type="similarity">
    <text evidence="1 10 11">Belongs to the HAM1 NTPase family.</text>
</comment>
<evidence type="ECO:0000256" key="4">
    <source>
        <dbReference type="ARBA" id="ARBA00022741"/>
    </source>
</evidence>